<evidence type="ECO:0000313" key="3">
    <source>
        <dbReference type="Proteomes" id="UP000003803"/>
    </source>
</evidence>
<dbReference type="AlphaFoldDB" id="B0PET3"/>
<dbReference type="Proteomes" id="UP000003803">
    <property type="component" value="Unassembled WGS sequence"/>
</dbReference>
<protein>
    <submittedName>
        <fullName evidence="2">Uncharacterized protein</fullName>
    </submittedName>
</protein>
<comment type="caution">
    <text evidence="2">The sequence shown here is derived from an EMBL/GenBank/DDBJ whole genome shotgun (WGS) entry which is preliminary data.</text>
</comment>
<sequence length="43" mass="4927">MEKHSLRQVHQKLSQRGDSLRPLTYLPQTGKAGAVFAKYIFPQ</sequence>
<dbReference type="HOGENOM" id="CLU_3228796_0_0_9"/>
<accession>B0PET3</accession>
<evidence type="ECO:0000256" key="1">
    <source>
        <dbReference type="SAM" id="MobiDB-lite"/>
    </source>
</evidence>
<evidence type="ECO:0000313" key="2">
    <source>
        <dbReference type="EMBL" id="EDS09866.1"/>
    </source>
</evidence>
<name>B0PET3_9FIRM</name>
<keyword evidence="3" id="KW-1185">Reference proteome</keyword>
<feature type="compositionally biased region" description="Basic residues" evidence="1">
    <location>
        <begin position="1"/>
        <end position="10"/>
    </location>
</feature>
<dbReference type="EMBL" id="ABGD02000025">
    <property type="protein sequence ID" value="EDS09866.1"/>
    <property type="molecule type" value="Genomic_DNA"/>
</dbReference>
<reference evidence="2" key="2">
    <citation type="submission" date="2013-09" db="EMBL/GenBank/DDBJ databases">
        <title>Draft genome sequence of Anaerotruncus colihominis(DSM 17241).</title>
        <authorList>
            <person name="Sudarsanam P."/>
            <person name="Ley R."/>
            <person name="Guruge J."/>
            <person name="Turnbaugh P.J."/>
            <person name="Mahowald M."/>
            <person name="Liep D."/>
            <person name="Gordon J."/>
        </authorList>
    </citation>
    <scope>NUCLEOTIDE SEQUENCE</scope>
    <source>
        <strain evidence="2">DSM 17241</strain>
    </source>
</reference>
<proteinExistence type="predicted"/>
<gene>
    <name evidence="2" type="ORF">ANACOL_03311</name>
</gene>
<reference evidence="2" key="1">
    <citation type="submission" date="2007-11" db="EMBL/GenBank/DDBJ databases">
        <authorList>
            <person name="Fulton L."/>
            <person name="Clifton S."/>
            <person name="Fulton B."/>
            <person name="Xu J."/>
            <person name="Minx P."/>
            <person name="Pepin K.H."/>
            <person name="Johnson M."/>
            <person name="Thiruvilangam P."/>
            <person name="Bhonagiri V."/>
            <person name="Nash W.E."/>
            <person name="Mardis E.R."/>
            <person name="Wilson R.K."/>
        </authorList>
    </citation>
    <scope>NUCLEOTIDE SEQUENCE [LARGE SCALE GENOMIC DNA]</scope>
    <source>
        <strain evidence="2">DSM 17241</strain>
    </source>
</reference>
<feature type="region of interest" description="Disordered" evidence="1">
    <location>
        <begin position="1"/>
        <end position="24"/>
    </location>
</feature>
<organism evidence="2 3">
    <name type="scientific">Anaerotruncus colihominis DSM 17241</name>
    <dbReference type="NCBI Taxonomy" id="445972"/>
    <lineage>
        <taxon>Bacteria</taxon>
        <taxon>Bacillati</taxon>
        <taxon>Bacillota</taxon>
        <taxon>Clostridia</taxon>
        <taxon>Eubacteriales</taxon>
        <taxon>Oscillospiraceae</taxon>
        <taxon>Anaerotruncus</taxon>
    </lineage>
</organism>